<accession>A0A916WNC5</accession>
<organism evidence="1 2">
    <name type="scientific">Polaromonas eurypsychrophila</name>
    <dbReference type="NCBI Taxonomy" id="1614635"/>
    <lineage>
        <taxon>Bacteria</taxon>
        <taxon>Pseudomonadati</taxon>
        <taxon>Pseudomonadota</taxon>
        <taxon>Betaproteobacteria</taxon>
        <taxon>Burkholderiales</taxon>
        <taxon>Comamonadaceae</taxon>
        <taxon>Polaromonas</taxon>
    </lineage>
</organism>
<gene>
    <name evidence="1" type="ORF">GCM10011496_39090</name>
</gene>
<proteinExistence type="predicted"/>
<dbReference type="AlphaFoldDB" id="A0A916WNC5"/>
<reference evidence="1" key="1">
    <citation type="journal article" date="2014" name="Int. J. Syst. Evol. Microbiol.">
        <title>Complete genome sequence of Corynebacterium casei LMG S-19264T (=DSM 44701T), isolated from a smear-ripened cheese.</title>
        <authorList>
            <consortium name="US DOE Joint Genome Institute (JGI-PGF)"/>
            <person name="Walter F."/>
            <person name="Albersmeier A."/>
            <person name="Kalinowski J."/>
            <person name="Ruckert C."/>
        </authorList>
    </citation>
    <scope>NUCLEOTIDE SEQUENCE</scope>
    <source>
        <strain evidence="1">CGMCC 1.15322</strain>
    </source>
</reference>
<sequence length="199" mass="21657">MAFWTPAGQPYPRGCGIFTGKNGKPLITLAQNATDLSNDTVAKQVTIGFAGLPNVIEYLVTFHVTSEHKSAAFEALTGYMPSVFSEFWTFDPASASLRTLSQEAGEQRLPIIFSTPDHHYAMGIYAPALPLASFPSLGYGRFAFNAQKTVKWNAVFRSGSVPAGSDHSFAMYVVIGNIEQVQQGMQSTYVAVHRKPVTE</sequence>
<evidence type="ECO:0000313" key="2">
    <source>
        <dbReference type="Proteomes" id="UP000620596"/>
    </source>
</evidence>
<name>A0A916WNC5_9BURK</name>
<keyword evidence="2" id="KW-1185">Reference proteome</keyword>
<reference evidence="1" key="2">
    <citation type="submission" date="2020-09" db="EMBL/GenBank/DDBJ databases">
        <authorList>
            <person name="Sun Q."/>
            <person name="Zhou Y."/>
        </authorList>
    </citation>
    <scope>NUCLEOTIDE SEQUENCE</scope>
    <source>
        <strain evidence="1">CGMCC 1.15322</strain>
    </source>
</reference>
<protein>
    <submittedName>
        <fullName evidence="1">Uncharacterized protein</fullName>
    </submittedName>
</protein>
<dbReference type="EMBL" id="BMIG01000026">
    <property type="protein sequence ID" value="GGB14316.1"/>
    <property type="molecule type" value="Genomic_DNA"/>
</dbReference>
<dbReference type="Proteomes" id="UP000620596">
    <property type="component" value="Unassembled WGS sequence"/>
</dbReference>
<comment type="caution">
    <text evidence="1">The sequence shown here is derived from an EMBL/GenBank/DDBJ whole genome shotgun (WGS) entry which is preliminary data.</text>
</comment>
<evidence type="ECO:0000313" key="1">
    <source>
        <dbReference type="EMBL" id="GGB14316.1"/>
    </source>
</evidence>